<dbReference type="EMBL" id="LFYR01000643">
    <property type="protein sequence ID" value="KMZ72100.1"/>
    <property type="molecule type" value="Genomic_DNA"/>
</dbReference>
<evidence type="ECO:0000256" key="4">
    <source>
        <dbReference type="ARBA" id="ARBA00023125"/>
    </source>
</evidence>
<dbReference type="Pfam" id="PF20451">
    <property type="entry name" value="Calmod_bind_M"/>
    <property type="match status" value="1"/>
</dbReference>
<evidence type="ECO:0000256" key="5">
    <source>
        <dbReference type="ARBA" id="ARBA00023159"/>
    </source>
</evidence>
<evidence type="ECO:0000259" key="11">
    <source>
        <dbReference type="Pfam" id="PF20452"/>
    </source>
</evidence>
<dbReference type="AlphaFoldDB" id="A0A0K9PV67"/>
<organism evidence="12 13">
    <name type="scientific">Zostera marina</name>
    <name type="common">Eelgrass</name>
    <dbReference type="NCBI Taxonomy" id="29655"/>
    <lineage>
        <taxon>Eukaryota</taxon>
        <taxon>Viridiplantae</taxon>
        <taxon>Streptophyta</taxon>
        <taxon>Embryophyta</taxon>
        <taxon>Tracheophyta</taxon>
        <taxon>Spermatophyta</taxon>
        <taxon>Magnoliopsida</taxon>
        <taxon>Liliopsida</taxon>
        <taxon>Zosteraceae</taxon>
        <taxon>Zostera</taxon>
    </lineage>
</organism>
<keyword evidence="3" id="KW-0805">Transcription regulation</keyword>
<name>A0A0K9PV67_ZOSMR</name>
<dbReference type="GO" id="GO:0003700">
    <property type="term" value="F:DNA-binding transcription factor activity"/>
    <property type="evidence" value="ECO:0000318"/>
    <property type="project" value="GO_Central"/>
</dbReference>
<sequence length="537" mass="61175">MSPHKRQLDEEDMESDERCAGRHDLKEKRPKGAMFRNAVKKAMKKQSLQKFLSVLEPLLRRVVKEEVEIALRNRMIGMKRQCGKQTFPTTSRSLQLQIRPMLSLPIFTGAKIEAENNNVLSIYLVDDLTEDIVRFGSESMVRVEIVVLEGDFESNQKDNWTREEFKNNIVKERQGKRSLLAGDTVLNLNEGMGVVNDLSFSDNSSWTRSRKFRLGARVENNHINGIRIKEAMTQPFIVKDHRGELYKKHYPPSLEDNVWRLEKIGKDGAFHKRLNKERIKTVKDFLILLFTDISRLRNILGNGMSTKMWNVMIEHAQTCILSNQLFVYFQDHLCKFGSVFNIVGELKGIISENQYTCISEISDRQKEGALEIVKVAYKHADDIVPLDIDKFAKTVSSEVHLFNDPIYNDISPNIFSSIFPMDCSRSLDCFPGEVIEDPFGSTAGFLNHDAGNNKSMPAIFDTNSSTQSQLFSSEASFAINDFDDVVGSPGLMTAVSAFIPTRVGVNRKWRRLLPVFRLAFSVKRIVASKKKRGHVIG</sequence>
<dbReference type="OMA" id="MESDERC"/>
<comment type="similarity">
    <text evidence="2">Belongs to the plant ACBP60 protein family.</text>
</comment>
<feature type="compositionally biased region" description="Basic and acidic residues" evidence="8">
    <location>
        <begin position="16"/>
        <end position="27"/>
    </location>
</feature>
<evidence type="ECO:0000256" key="3">
    <source>
        <dbReference type="ARBA" id="ARBA00023015"/>
    </source>
</evidence>
<proteinExistence type="inferred from homology"/>
<dbReference type="PANTHER" id="PTHR31713:SF14">
    <property type="entry name" value="CALMODULIN-BINDING PROTEIN 60 A"/>
    <property type="match status" value="1"/>
</dbReference>
<keyword evidence="7" id="KW-0539">Nucleus</keyword>
<dbReference type="Pfam" id="PF20452">
    <property type="entry name" value="Calmod_bind_C"/>
    <property type="match status" value="1"/>
</dbReference>
<reference evidence="13" key="1">
    <citation type="journal article" date="2016" name="Nature">
        <title>The genome of the seagrass Zostera marina reveals angiosperm adaptation to the sea.</title>
        <authorList>
            <person name="Olsen J.L."/>
            <person name="Rouze P."/>
            <person name="Verhelst B."/>
            <person name="Lin Y.-C."/>
            <person name="Bayer T."/>
            <person name="Collen J."/>
            <person name="Dattolo E."/>
            <person name="De Paoli E."/>
            <person name="Dittami S."/>
            <person name="Maumus F."/>
            <person name="Michel G."/>
            <person name="Kersting A."/>
            <person name="Lauritano C."/>
            <person name="Lohaus R."/>
            <person name="Toepel M."/>
            <person name="Tonon T."/>
            <person name="Vanneste K."/>
            <person name="Amirebrahimi M."/>
            <person name="Brakel J."/>
            <person name="Bostroem C."/>
            <person name="Chovatia M."/>
            <person name="Grimwood J."/>
            <person name="Jenkins J.W."/>
            <person name="Jueterbock A."/>
            <person name="Mraz A."/>
            <person name="Stam W.T."/>
            <person name="Tice H."/>
            <person name="Bornberg-Bauer E."/>
            <person name="Green P.J."/>
            <person name="Pearson G.A."/>
            <person name="Procaccini G."/>
            <person name="Duarte C.M."/>
            <person name="Schmutz J."/>
            <person name="Reusch T.B.H."/>
            <person name="Van de Peer Y."/>
        </authorList>
    </citation>
    <scope>NUCLEOTIDE SEQUENCE [LARGE SCALE GENOMIC DNA]</scope>
    <source>
        <strain evidence="13">cv. Finnish</strain>
    </source>
</reference>
<evidence type="ECO:0000313" key="13">
    <source>
        <dbReference type="Proteomes" id="UP000036987"/>
    </source>
</evidence>
<dbReference type="InterPro" id="IPR046829">
    <property type="entry name" value="Calmod_bind_C"/>
</dbReference>
<keyword evidence="6" id="KW-0804">Transcription</keyword>
<evidence type="ECO:0000313" key="12">
    <source>
        <dbReference type="EMBL" id="KMZ72100.1"/>
    </source>
</evidence>
<feature type="region of interest" description="Disordered" evidence="8">
    <location>
        <begin position="1"/>
        <end position="29"/>
    </location>
</feature>
<comment type="subcellular location">
    <subcellularLocation>
        <location evidence="1">Nucleus</location>
    </subcellularLocation>
</comment>
<comment type="caution">
    <text evidence="12">The sequence shown here is derived from an EMBL/GenBank/DDBJ whole genome shotgun (WGS) entry which is preliminary data.</text>
</comment>
<evidence type="ECO:0000256" key="6">
    <source>
        <dbReference type="ARBA" id="ARBA00023163"/>
    </source>
</evidence>
<dbReference type="GO" id="GO:0080142">
    <property type="term" value="P:regulation of salicylic acid biosynthetic process"/>
    <property type="evidence" value="ECO:0000318"/>
    <property type="project" value="GO_Central"/>
</dbReference>
<dbReference type="InterPro" id="IPR046830">
    <property type="entry name" value="Calmod_bind_M"/>
</dbReference>
<dbReference type="PANTHER" id="PTHR31713">
    <property type="entry name" value="OS02G0177800 PROTEIN"/>
    <property type="match status" value="1"/>
</dbReference>
<dbReference type="InterPro" id="IPR012416">
    <property type="entry name" value="CBP60"/>
</dbReference>
<keyword evidence="4" id="KW-0238">DNA-binding</keyword>
<evidence type="ECO:0000256" key="7">
    <source>
        <dbReference type="ARBA" id="ARBA00023242"/>
    </source>
</evidence>
<evidence type="ECO:0000256" key="2">
    <source>
        <dbReference type="ARBA" id="ARBA00007214"/>
    </source>
</evidence>
<gene>
    <name evidence="12" type="ORF">ZOSMA_16G00660</name>
</gene>
<dbReference type="GO" id="GO:0043565">
    <property type="term" value="F:sequence-specific DNA binding"/>
    <property type="evidence" value="ECO:0000318"/>
    <property type="project" value="GO_Central"/>
</dbReference>
<dbReference type="Pfam" id="PF07887">
    <property type="entry name" value="Calmodulin_bind"/>
    <property type="match status" value="1"/>
</dbReference>
<dbReference type="Proteomes" id="UP000036987">
    <property type="component" value="Unassembled WGS sequence"/>
</dbReference>
<feature type="domain" description="Calmodulin binding protein-like N-terminal" evidence="9">
    <location>
        <begin position="94"/>
        <end position="241"/>
    </location>
</feature>
<feature type="domain" description="Calmodulin binding protein central" evidence="10">
    <location>
        <begin position="254"/>
        <end position="319"/>
    </location>
</feature>
<accession>A0A0K9PV67</accession>
<protein>
    <submittedName>
        <fullName evidence="12">Calmodulin-binding protein, putative, expressed</fullName>
    </submittedName>
</protein>
<dbReference type="InterPro" id="IPR046831">
    <property type="entry name" value="Calmodulin_bind_N"/>
</dbReference>
<keyword evidence="5" id="KW-0010">Activator</keyword>
<feature type="domain" description="Calmodulin binding protein C-terminal" evidence="11">
    <location>
        <begin position="325"/>
        <end position="384"/>
    </location>
</feature>
<evidence type="ECO:0000259" key="10">
    <source>
        <dbReference type="Pfam" id="PF20451"/>
    </source>
</evidence>
<evidence type="ECO:0000256" key="1">
    <source>
        <dbReference type="ARBA" id="ARBA00004123"/>
    </source>
</evidence>
<dbReference type="OrthoDB" id="1604062at2759"/>
<keyword evidence="13" id="KW-1185">Reference proteome</keyword>
<dbReference type="STRING" id="29655.A0A0K9PV67"/>
<evidence type="ECO:0000256" key="8">
    <source>
        <dbReference type="SAM" id="MobiDB-lite"/>
    </source>
</evidence>
<dbReference type="GO" id="GO:0005634">
    <property type="term" value="C:nucleus"/>
    <property type="evidence" value="ECO:0000318"/>
    <property type="project" value="GO_Central"/>
</dbReference>
<dbReference type="GO" id="GO:0005516">
    <property type="term" value="F:calmodulin binding"/>
    <property type="evidence" value="ECO:0007669"/>
    <property type="project" value="InterPro"/>
</dbReference>
<evidence type="ECO:0000259" key="9">
    <source>
        <dbReference type="Pfam" id="PF07887"/>
    </source>
</evidence>